<dbReference type="Gene3D" id="3.40.640.10">
    <property type="entry name" value="Type I PLP-dependent aspartate aminotransferase-like (Major domain)"/>
    <property type="match status" value="1"/>
</dbReference>
<dbReference type="EMBL" id="CABO01000040">
    <property type="protein sequence ID" value="CBI02711.1"/>
    <property type="molecule type" value="Genomic_DNA"/>
</dbReference>
<dbReference type="HAMAP" id="MF_00423">
    <property type="entry name" value="SelA"/>
    <property type="match status" value="1"/>
</dbReference>
<keyword evidence="4" id="KW-0663">Pyridoxal phosphate</keyword>
<reference evidence="8" key="1">
    <citation type="submission" date="2009-10" db="EMBL/GenBank/DDBJ databases">
        <title>Diversity of trophic interactions inside an arsenic-rich microbial ecosystem.</title>
        <authorList>
            <person name="Bertin P.N."/>
            <person name="Heinrich-Salmeron A."/>
            <person name="Pelletier E."/>
            <person name="Goulhen-Chollet F."/>
            <person name="Arsene-Ploetze F."/>
            <person name="Gallien S."/>
            <person name="Calteau A."/>
            <person name="Vallenet D."/>
            <person name="Casiot C."/>
            <person name="Chane-Woon-Ming B."/>
            <person name="Giloteaux L."/>
            <person name="Barakat M."/>
            <person name="Bonnefoy V."/>
            <person name="Bruneel O."/>
            <person name="Chandler M."/>
            <person name="Cleiss J."/>
            <person name="Duran R."/>
            <person name="Elbaz-Poulichet F."/>
            <person name="Fonknechten N."/>
            <person name="Lauga B."/>
            <person name="Mornico D."/>
            <person name="Ortet P."/>
            <person name="Schaeffer C."/>
            <person name="Siguier P."/>
            <person name="Alexander Thil Smith A."/>
            <person name="Van Dorsselaer A."/>
            <person name="Weissenbach J."/>
            <person name="Medigue C."/>
            <person name="Le Paslier D."/>
        </authorList>
    </citation>
    <scope>NUCLEOTIDE SEQUENCE</scope>
</reference>
<keyword evidence="5" id="KW-0648">Protein biosynthesis</keyword>
<dbReference type="InterPro" id="IPR025862">
    <property type="entry name" value="SelA_trans_N_dom"/>
</dbReference>
<dbReference type="GO" id="GO:0001514">
    <property type="term" value="P:selenocysteine incorporation"/>
    <property type="evidence" value="ECO:0007669"/>
    <property type="project" value="InterPro"/>
</dbReference>
<dbReference type="NCBIfam" id="TIGR00474">
    <property type="entry name" value="selA"/>
    <property type="match status" value="1"/>
</dbReference>
<dbReference type="InterPro" id="IPR018319">
    <property type="entry name" value="SelA-like"/>
</dbReference>
<name>E6Q688_9ZZZZ</name>
<accession>E6Q688</accession>
<sequence length="446" mass="47291">MEQNAMRGLPAVHRLLSEPAIVAYEDSLGREAVKALAREALERGRAALSAGHAFDAERRLLADLEAAATAQLQPVINATGILVHTNLGRAPLARAALDAAERIGAGYSNLEYDLRDGQRGSRYERVSARLARLFGAEDALVVNNCAAAMLLLLDTFARGRECIVARSELVEIGGGFRIPDVLERSGARLVEIGTTNKARVADVERALSPQTALILRTHRSNFSLEGFVEELDSRELAEFARRNGVMLVEDLGSGALLDMTAFGLPRERTVREALEEGVAVVAVSGDKLFGGPQCGMLLGSTLALGRMRGNPLLRALRVDKTTLAMLDATARLHESDATRLDIPLYAMLAASVDELQRRGEAAIARAGHGRLVATRAAVGGGALPGATLASMAIAIDTPDADGVARRLRSARTPVIARIEEALVLLDLRSVLAAEDAALADAIAAAL</sequence>
<organism evidence="8">
    <name type="scientific">mine drainage metagenome</name>
    <dbReference type="NCBI Taxonomy" id="410659"/>
    <lineage>
        <taxon>unclassified sequences</taxon>
        <taxon>metagenomes</taxon>
        <taxon>ecological metagenomes</taxon>
    </lineage>
</organism>
<proteinExistence type="inferred from homology"/>
<gene>
    <name evidence="8" type="primary">selA</name>
    <name evidence="8" type="ORF">CARN4_2557</name>
</gene>
<comment type="caution">
    <text evidence="8">The sequence shown here is derived from an EMBL/GenBank/DDBJ whole genome shotgun (WGS) entry which is preliminary data.</text>
</comment>
<evidence type="ECO:0000256" key="1">
    <source>
        <dbReference type="ARBA" id="ARBA00001933"/>
    </source>
</evidence>
<dbReference type="GO" id="GO:0005737">
    <property type="term" value="C:cytoplasm"/>
    <property type="evidence" value="ECO:0007669"/>
    <property type="project" value="InterPro"/>
</dbReference>
<dbReference type="InterPro" id="IPR015424">
    <property type="entry name" value="PyrdxlP-dep_Trfase"/>
</dbReference>
<dbReference type="PANTHER" id="PTHR32328">
    <property type="entry name" value="L-SERYL-TRNA(SEC) SELENIUM TRANSFERASE"/>
    <property type="match status" value="1"/>
</dbReference>
<evidence type="ECO:0000256" key="3">
    <source>
        <dbReference type="ARBA" id="ARBA00022679"/>
    </source>
</evidence>
<dbReference type="Gene3D" id="3.90.1150.180">
    <property type="match status" value="1"/>
</dbReference>
<keyword evidence="6" id="KW-0711">Selenium</keyword>
<dbReference type="InterPro" id="IPR015421">
    <property type="entry name" value="PyrdxlP-dep_Trfase_major"/>
</dbReference>
<evidence type="ECO:0000256" key="6">
    <source>
        <dbReference type="ARBA" id="ARBA00023266"/>
    </source>
</evidence>
<dbReference type="Pfam" id="PF03841">
    <property type="entry name" value="SelA"/>
    <property type="match status" value="1"/>
</dbReference>
<evidence type="ECO:0000259" key="7">
    <source>
        <dbReference type="Pfam" id="PF12390"/>
    </source>
</evidence>
<dbReference type="EC" id="2.9.1.1" evidence="8"/>
<dbReference type="GO" id="GO:0004125">
    <property type="term" value="F:L-seryl-tRNA(Sec) selenium transferase activity"/>
    <property type="evidence" value="ECO:0007669"/>
    <property type="project" value="UniProtKB-EC"/>
</dbReference>
<keyword evidence="2" id="KW-0963">Cytoplasm</keyword>
<evidence type="ECO:0000256" key="4">
    <source>
        <dbReference type="ARBA" id="ARBA00022898"/>
    </source>
</evidence>
<evidence type="ECO:0000256" key="5">
    <source>
        <dbReference type="ARBA" id="ARBA00022917"/>
    </source>
</evidence>
<feature type="domain" description="L-seryl-tRNA selenium transferase N-terminal" evidence="7">
    <location>
        <begin position="7"/>
        <end position="45"/>
    </location>
</feature>
<keyword evidence="3 8" id="KW-0808">Transferase</keyword>
<evidence type="ECO:0000256" key="2">
    <source>
        <dbReference type="ARBA" id="ARBA00022490"/>
    </source>
</evidence>
<dbReference type="InterPro" id="IPR004534">
    <property type="entry name" value="SelA_trans"/>
</dbReference>
<protein>
    <submittedName>
        <fullName evidence="8">Selenocysteine synthase</fullName>
        <ecNumber evidence="8">2.9.1.1</ecNumber>
    </submittedName>
</protein>
<dbReference type="AlphaFoldDB" id="E6Q688"/>
<dbReference type="PANTHER" id="PTHR32328:SF0">
    <property type="entry name" value="L-SERYL-TRNA(SEC) SELENIUM TRANSFERASE"/>
    <property type="match status" value="1"/>
</dbReference>
<comment type="cofactor">
    <cofactor evidence="1">
        <name>pyridoxal 5'-phosphate</name>
        <dbReference type="ChEBI" id="CHEBI:597326"/>
    </cofactor>
</comment>
<dbReference type="Pfam" id="PF12390">
    <property type="entry name" value="Se-cys_synth_N"/>
    <property type="match status" value="1"/>
</dbReference>
<evidence type="ECO:0000313" key="8">
    <source>
        <dbReference type="EMBL" id="CBI02711.1"/>
    </source>
</evidence>
<dbReference type="SUPFAM" id="SSF53383">
    <property type="entry name" value="PLP-dependent transferases"/>
    <property type="match status" value="1"/>
</dbReference>